<dbReference type="Pfam" id="PF00431">
    <property type="entry name" value="CUB"/>
    <property type="match status" value="1"/>
</dbReference>
<dbReference type="SMART" id="SM00042">
    <property type="entry name" value="CUB"/>
    <property type="match status" value="1"/>
</dbReference>
<dbReference type="InterPro" id="IPR000859">
    <property type="entry name" value="CUB_dom"/>
</dbReference>
<dbReference type="Gene3D" id="2.60.120.290">
    <property type="entry name" value="Spermadhesin, CUB domain"/>
    <property type="match status" value="1"/>
</dbReference>
<accession>A0A423STU1</accession>
<reference evidence="5 6" key="1">
    <citation type="submission" date="2018-04" db="EMBL/GenBank/DDBJ databases">
        <authorList>
            <person name="Zhang X."/>
            <person name="Yuan J."/>
            <person name="Li F."/>
            <person name="Xiang J."/>
        </authorList>
    </citation>
    <scope>NUCLEOTIDE SEQUENCE [LARGE SCALE GENOMIC DNA]</scope>
    <source>
        <tissue evidence="5">Muscle</tissue>
    </source>
</reference>
<protein>
    <submittedName>
        <fullName evidence="5">Putative cubilin-like</fullName>
    </submittedName>
</protein>
<dbReference type="PROSITE" id="PS01180">
    <property type="entry name" value="CUB"/>
    <property type="match status" value="1"/>
</dbReference>
<feature type="domain" description="CUB" evidence="4">
    <location>
        <begin position="185"/>
        <end position="293"/>
    </location>
</feature>
<dbReference type="PANTHER" id="PTHR24251">
    <property type="entry name" value="OVOCHYMASE-RELATED"/>
    <property type="match status" value="1"/>
</dbReference>
<comment type="caution">
    <text evidence="3">Lacks conserved residue(s) required for the propagation of feature annotation.</text>
</comment>
<dbReference type="EMBL" id="QCYY01002799">
    <property type="protein sequence ID" value="ROT67581.1"/>
    <property type="molecule type" value="Genomic_DNA"/>
</dbReference>
<keyword evidence="6" id="KW-1185">Reference proteome</keyword>
<dbReference type="InterPro" id="IPR035914">
    <property type="entry name" value="Sperma_CUB_dom_sf"/>
</dbReference>
<dbReference type="PANTHER" id="PTHR24251:SF37">
    <property type="entry name" value="CUB DOMAIN-CONTAINING PROTEIN"/>
    <property type="match status" value="1"/>
</dbReference>
<dbReference type="Proteomes" id="UP000283509">
    <property type="component" value="Unassembled WGS sequence"/>
</dbReference>
<dbReference type="AlphaFoldDB" id="A0A423STU1"/>
<sequence length="293" mass="31409">MHIGIHLRLAQQKKSGSQSQEGAFGGRGLTFPRPSLAVTIVPETHTGAAVLVSATMVGELRSLRRVRWRLFLASVLLVARAAADTAYSYIKLEGVIPQGTVVATKVVPTRLGCSAVCVSVGCQAYTLEELPEEGLLCTALSPVYELTYVPLNSDLRVYSTQERLSALTTTTTPPPTCLDDFIASCYHILDGPSGSLVVTSATYYTNSQNCAWRVVVAAGFRVQLTWDSFSLESCCDSAFVADPCDGGTAYTWTKHTGSSIPPSTTSKGNEMVIKFQSDGSVIYPGFTLQYVAV</sequence>
<dbReference type="CDD" id="cd00041">
    <property type="entry name" value="CUB"/>
    <property type="match status" value="1"/>
</dbReference>
<proteinExistence type="predicted"/>
<evidence type="ECO:0000256" key="1">
    <source>
        <dbReference type="ARBA" id="ARBA00022737"/>
    </source>
</evidence>
<keyword evidence="2" id="KW-1015">Disulfide bond</keyword>
<dbReference type="SUPFAM" id="SSF49854">
    <property type="entry name" value="Spermadhesin, CUB domain"/>
    <property type="match status" value="1"/>
</dbReference>
<evidence type="ECO:0000259" key="4">
    <source>
        <dbReference type="PROSITE" id="PS01180"/>
    </source>
</evidence>
<reference evidence="5 6" key="2">
    <citation type="submission" date="2019-01" db="EMBL/GenBank/DDBJ databases">
        <title>The decoding of complex shrimp genome reveals the adaptation for benthos swimmer, frequently molting mechanism and breeding impact on genome.</title>
        <authorList>
            <person name="Sun Y."/>
            <person name="Gao Y."/>
            <person name="Yu Y."/>
        </authorList>
    </citation>
    <scope>NUCLEOTIDE SEQUENCE [LARGE SCALE GENOMIC DNA]</scope>
    <source>
        <tissue evidence="5">Muscle</tissue>
    </source>
</reference>
<evidence type="ECO:0000256" key="2">
    <source>
        <dbReference type="ARBA" id="ARBA00023157"/>
    </source>
</evidence>
<keyword evidence="1" id="KW-0677">Repeat</keyword>
<evidence type="ECO:0000256" key="3">
    <source>
        <dbReference type="PROSITE-ProRule" id="PRU00059"/>
    </source>
</evidence>
<comment type="caution">
    <text evidence="5">The sequence shown here is derived from an EMBL/GenBank/DDBJ whole genome shotgun (WGS) entry which is preliminary data.</text>
</comment>
<organism evidence="5 6">
    <name type="scientific">Penaeus vannamei</name>
    <name type="common">Whiteleg shrimp</name>
    <name type="synonym">Litopenaeus vannamei</name>
    <dbReference type="NCBI Taxonomy" id="6689"/>
    <lineage>
        <taxon>Eukaryota</taxon>
        <taxon>Metazoa</taxon>
        <taxon>Ecdysozoa</taxon>
        <taxon>Arthropoda</taxon>
        <taxon>Crustacea</taxon>
        <taxon>Multicrustacea</taxon>
        <taxon>Malacostraca</taxon>
        <taxon>Eumalacostraca</taxon>
        <taxon>Eucarida</taxon>
        <taxon>Decapoda</taxon>
        <taxon>Dendrobranchiata</taxon>
        <taxon>Penaeoidea</taxon>
        <taxon>Penaeidae</taxon>
        <taxon>Penaeus</taxon>
    </lineage>
</organism>
<gene>
    <name evidence="5" type="ORF">C7M84_014350</name>
</gene>
<name>A0A423STU1_PENVA</name>
<evidence type="ECO:0000313" key="6">
    <source>
        <dbReference type="Proteomes" id="UP000283509"/>
    </source>
</evidence>
<evidence type="ECO:0000313" key="5">
    <source>
        <dbReference type="EMBL" id="ROT67581.1"/>
    </source>
</evidence>
<dbReference type="OrthoDB" id="6352760at2759"/>